<dbReference type="InterPro" id="IPR005837">
    <property type="entry name" value="FliP"/>
</dbReference>
<keyword evidence="13" id="KW-0975">Bacterial flagellum</keyword>
<feature type="signal peptide" evidence="16">
    <location>
        <begin position="1"/>
        <end position="26"/>
    </location>
</feature>
<keyword evidence="16" id="KW-0732">Signal</keyword>
<dbReference type="AlphaFoldDB" id="A0AAW8PZK1"/>
<keyword evidence="17" id="KW-0282">Flagellum</keyword>
<evidence type="ECO:0000256" key="12">
    <source>
        <dbReference type="ARBA" id="ARBA00023136"/>
    </source>
</evidence>
<evidence type="ECO:0000256" key="5">
    <source>
        <dbReference type="ARBA" id="ARBA00021714"/>
    </source>
</evidence>
<dbReference type="PROSITE" id="PS01061">
    <property type="entry name" value="FLIP_2"/>
    <property type="match status" value="1"/>
</dbReference>
<dbReference type="GO" id="GO:0044781">
    <property type="term" value="P:bacterial-type flagellum organization"/>
    <property type="evidence" value="ECO:0007669"/>
    <property type="project" value="UniProtKB-KW"/>
</dbReference>
<sequence>MINRNLRYLIGLMLSLAFIFTPSAFASTPDLELITSTNGELGTSYSTSLTALILMTLLAFIPIIIMTMTPFLRISIVLSMMRQALGLNTTPNNKVIVAISLAISMFIMQPVIGEIIEKAYSPFSQGQITLDVAIDRGAQPLKTFMLNHTMPSYLETFLQMSGQEYTTKEEVPLLVLWAAFISSEIQTALTIGFFVFLPFVIVDILVASILMSLGMMMVSPIMISLPVKILIFVLVDGWLMIVDGLSKSYFIG</sequence>
<dbReference type="PRINTS" id="PR00951">
    <property type="entry name" value="FLGBIOSNFLIP"/>
</dbReference>
<dbReference type="Proteomes" id="UP001253193">
    <property type="component" value="Unassembled WGS sequence"/>
</dbReference>
<dbReference type="GO" id="GO:0005886">
    <property type="term" value="C:plasma membrane"/>
    <property type="evidence" value="ECO:0007669"/>
    <property type="project" value="UniProtKB-SubCell"/>
</dbReference>
<keyword evidence="7" id="KW-1003">Cell membrane</keyword>
<evidence type="ECO:0000313" key="18">
    <source>
        <dbReference type="Proteomes" id="UP001253193"/>
    </source>
</evidence>
<evidence type="ECO:0000256" key="14">
    <source>
        <dbReference type="ARBA" id="ARBA00023225"/>
    </source>
</evidence>
<evidence type="ECO:0000256" key="4">
    <source>
        <dbReference type="ARBA" id="ARBA00006257"/>
    </source>
</evidence>
<dbReference type="GO" id="GO:0009306">
    <property type="term" value="P:protein secretion"/>
    <property type="evidence" value="ECO:0007669"/>
    <property type="project" value="InterPro"/>
</dbReference>
<feature type="chain" id="PRO_5043342343" description="Flagellar biosynthetic protein FliP" evidence="16">
    <location>
        <begin position="27"/>
        <end position="252"/>
    </location>
</feature>
<evidence type="ECO:0000256" key="1">
    <source>
        <dbReference type="ARBA" id="ARBA00003663"/>
    </source>
</evidence>
<feature type="transmembrane region" description="Helical" evidence="15">
    <location>
        <begin position="95"/>
        <end position="112"/>
    </location>
</feature>
<keyword evidence="9" id="KW-1005">Bacterial flagellum biogenesis</keyword>
<keyword evidence="11 15" id="KW-1133">Transmembrane helix</keyword>
<dbReference type="PANTHER" id="PTHR30587">
    <property type="entry name" value="FLAGELLAR BIOSYNTHETIC PROTEIN FLIP"/>
    <property type="match status" value="1"/>
</dbReference>
<evidence type="ECO:0000256" key="2">
    <source>
        <dbReference type="ARBA" id="ARBA00004117"/>
    </source>
</evidence>
<dbReference type="RefSeq" id="WP_311019636.1">
    <property type="nucleotide sequence ID" value="NZ_JAUHGG010000003.1"/>
</dbReference>
<evidence type="ECO:0000313" key="17">
    <source>
        <dbReference type="EMBL" id="MDS1820855.1"/>
    </source>
</evidence>
<feature type="transmembrane region" description="Helical" evidence="15">
    <location>
        <begin position="229"/>
        <end position="246"/>
    </location>
</feature>
<feature type="transmembrane region" description="Helical" evidence="15">
    <location>
        <begin position="50"/>
        <end position="74"/>
    </location>
</feature>
<keyword evidence="12 15" id="KW-0472">Membrane</keyword>
<evidence type="ECO:0000256" key="13">
    <source>
        <dbReference type="ARBA" id="ARBA00023143"/>
    </source>
</evidence>
<protein>
    <recommendedName>
        <fullName evidence="5">Flagellar biosynthetic protein FliP</fullName>
    </recommendedName>
</protein>
<dbReference type="InterPro" id="IPR005838">
    <property type="entry name" value="T3SS_IM_P"/>
</dbReference>
<gene>
    <name evidence="17" type="ORF">QX249_09325</name>
</gene>
<dbReference type="EMBL" id="JAUHGG010000003">
    <property type="protein sequence ID" value="MDS1820855.1"/>
    <property type="molecule type" value="Genomic_DNA"/>
</dbReference>
<name>A0AAW8PZK1_VIBPH</name>
<organism evidence="17 18">
    <name type="scientific">Vibrio parahaemolyticus</name>
    <dbReference type="NCBI Taxonomy" id="670"/>
    <lineage>
        <taxon>Bacteria</taxon>
        <taxon>Pseudomonadati</taxon>
        <taxon>Pseudomonadota</taxon>
        <taxon>Gammaproteobacteria</taxon>
        <taxon>Vibrionales</taxon>
        <taxon>Vibrionaceae</taxon>
        <taxon>Vibrio</taxon>
    </lineage>
</organism>
<comment type="similarity">
    <text evidence="4">Belongs to the FliP/MopC/SpaP family.</text>
</comment>
<keyword evidence="14" id="KW-1006">Bacterial flagellum protein export</keyword>
<evidence type="ECO:0000256" key="10">
    <source>
        <dbReference type="ARBA" id="ARBA00022927"/>
    </source>
</evidence>
<dbReference type="Pfam" id="PF00813">
    <property type="entry name" value="FliP"/>
    <property type="match status" value="1"/>
</dbReference>
<comment type="caution">
    <text evidence="17">The sequence shown here is derived from an EMBL/GenBank/DDBJ whole genome shotgun (WGS) entry which is preliminary data.</text>
</comment>
<keyword evidence="10" id="KW-0653">Protein transport</keyword>
<comment type="subcellular location">
    <subcellularLocation>
        <location evidence="2">Bacterial flagellum basal body</location>
    </subcellularLocation>
    <subcellularLocation>
        <location evidence="3">Cell membrane</location>
        <topology evidence="3">Multi-pass membrane protein</topology>
    </subcellularLocation>
</comment>
<keyword evidence="8 15" id="KW-0812">Transmembrane</keyword>
<comment type="function">
    <text evidence="1">Plays a role in the flagellum-specific transport system.</text>
</comment>
<accession>A0AAW8PZK1</accession>
<keyword evidence="6" id="KW-0813">Transport</keyword>
<evidence type="ECO:0000256" key="16">
    <source>
        <dbReference type="SAM" id="SignalP"/>
    </source>
</evidence>
<evidence type="ECO:0000256" key="15">
    <source>
        <dbReference type="SAM" id="Phobius"/>
    </source>
</evidence>
<keyword evidence="17" id="KW-0969">Cilium</keyword>
<evidence type="ECO:0000256" key="11">
    <source>
        <dbReference type="ARBA" id="ARBA00022989"/>
    </source>
</evidence>
<evidence type="ECO:0000256" key="8">
    <source>
        <dbReference type="ARBA" id="ARBA00022692"/>
    </source>
</evidence>
<reference evidence="17" key="1">
    <citation type="submission" date="2023-06" db="EMBL/GenBank/DDBJ databases">
        <title>Genomic Diversity of Vibrio spp. and Metagenomic Analysis of Pathogens in Florida Gulf Coastal Waters Following Hurricane Ian.</title>
        <authorList>
            <person name="Brumfield K.D."/>
        </authorList>
    </citation>
    <scope>NUCLEOTIDE SEQUENCE</scope>
    <source>
        <strain evidence="17">WBS2B-138</strain>
    </source>
</reference>
<evidence type="ECO:0000256" key="9">
    <source>
        <dbReference type="ARBA" id="ARBA00022795"/>
    </source>
</evidence>
<dbReference type="GO" id="GO:0009425">
    <property type="term" value="C:bacterial-type flagellum basal body"/>
    <property type="evidence" value="ECO:0007669"/>
    <property type="project" value="UniProtKB-SubCell"/>
</dbReference>
<evidence type="ECO:0000256" key="7">
    <source>
        <dbReference type="ARBA" id="ARBA00022475"/>
    </source>
</evidence>
<keyword evidence="17" id="KW-0966">Cell projection</keyword>
<evidence type="ECO:0000256" key="3">
    <source>
        <dbReference type="ARBA" id="ARBA00004651"/>
    </source>
</evidence>
<dbReference type="PRINTS" id="PR01302">
    <property type="entry name" value="TYPE3IMPPROT"/>
</dbReference>
<proteinExistence type="inferred from homology"/>
<dbReference type="PANTHER" id="PTHR30587:SF0">
    <property type="entry name" value="FLAGELLAR BIOSYNTHETIC PROTEIN FLIP"/>
    <property type="match status" value="1"/>
</dbReference>
<evidence type="ECO:0000256" key="6">
    <source>
        <dbReference type="ARBA" id="ARBA00022448"/>
    </source>
</evidence>